<proteinExistence type="predicted"/>
<accession>A0A8D8ZF63</accession>
<dbReference type="EMBL" id="HBUF01487422">
    <property type="protein sequence ID" value="CAG6745216.1"/>
    <property type="molecule type" value="Transcribed_RNA"/>
</dbReference>
<keyword evidence="1" id="KW-0812">Transmembrane</keyword>
<reference evidence="2" key="1">
    <citation type="submission" date="2021-05" db="EMBL/GenBank/DDBJ databases">
        <authorList>
            <person name="Alioto T."/>
            <person name="Alioto T."/>
            <person name="Gomez Garrido J."/>
        </authorList>
    </citation>
    <scope>NUCLEOTIDE SEQUENCE</scope>
</reference>
<protein>
    <submittedName>
        <fullName evidence="2">Uncharacterized protein</fullName>
    </submittedName>
</protein>
<feature type="transmembrane region" description="Helical" evidence="1">
    <location>
        <begin position="37"/>
        <end position="60"/>
    </location>
</feature>
<feature type="transmembrane region" description="Helical" evidence="1">
    <location>
        <begin position="103"/>
        <end position="125"/>
    </location>
</feature>
<dbReference type="EMBL" id="HBUF01136627">
    <property type="protein sequence ID" value="CAG6645370.1"/>
    <property type="molecule type" value="Transcribed_RNA"/>
</dbReference>
<organism evidence="2">
    <name type="scientific">Cacopsylla melanoneura</name>
    <dbReference type="NCBI Taxonomy" id="428564"/>
    <lineage>
        <taxon>Eukaryota</taxon>
        <taxon>Metazoa</taxon>
        <taxon>Ecdysozoa</taxon>
        <taxon>Arthropoda</taxon>
        <taxon>Hexapoda</taxon>
        <taxon>Insecta</taxon>
        <taxon>Pterygota</taxon>
        <taxon>Neoptera</taxon>
        <taxon>Paraneoptera</taxon>
        <taxon>Hemiptera</taxon>
        <taxon>Sternorrhyncha</taxon>
        <taxon>Psylloidea</taxon>
        <taxon>Psyllidae</taxon>
        <taxon>Psyllinae</taxon>
        <taxon>Cacopsylla</taxon>
    </lineage>
</organism>
<evidence type="ECO:0000256" key="1">
    <source>
        <dbReference type="SAM" id="Phobius"/>
    </source>
</evidence>
<name>A0A8D8ZF63_9HEMI</name>
<sequence>MLLMFIQKFFILFFLPFFHHGRNVGYQFSLVCECLFFTYFFILSRCCFFIVVVAWFLFLLGISSVSFSIPSLVLSFVSSLSTSILISLDVPHTRGEEGLCFCYHYLSVFCIFCPPVTVLFSSYLFSH</sequence>
<dbReference type="AlphaFoldDB" id="A0A8D8ZF63"/>
<evidence type="ECO:0000313" key="2">
    <source>
        <dbReference type="EMBL" id="CAG6745216.1"/>
    </source>
</evidence>
<keyword evidence="1" id="KW-0472">Membrane</keyword>
<keyword evidence="1" id="KW-1133">Transmembrane helix</keyword>